<feature type="domain" description="ARMC9 CTLH-like" evidence="8">
    <location>
        <begin position="51"/>
        <end position="168"/>
    </location>
</feature>
<dbReference type="GO" id="GO:0035014">
    <property type="term" value="F:phosphatidylinositol 3-kinase regulator activity"/>
    <property type="evidence" value="ECO:0000318"/>
    <property type="project" value="GO_Central"/>
</dbReference>
<dbReference type="GO" id="GO:0031901">
    <property type="term" value="C:early endosome membrane"/>
    <property type="evidence" value="ECO:0000318"/>
    <property type="project" value="GO_Central"/>
</dbReference>
<dbReference type="GeneID" id="752835"/>
<feature type="compositionally biased region" description="Low complexity" evidence="7">
    <location>
        <begin position="416"/>
        <end position="437"/>
    </location>
</feature>
<feature type="repeat" description="WD" evidence="6">
    <location>
        <begin position="458"/>
        <end position="499"/>
    </location>
</feature>
<dbReference type="SUPFAM" id="SSF50978">
    <property type="entry name" value="WD40 repeat-like"/>
    <property type="match status" value="1"/>
</dbReference>
<comment type="subcellular location">
    <subcellularLocation>
        <location evidence="1">Early endosome membrane</location>
        <topology evidence="1">Peripheral membrane protein</topology>
    </subcellularLocation>
    <subcellularLocation>
        <location evidence="2">Late endosome membrane</location>
    </subcellularLocation>
</comment>
<dbReference type="Pfam" id="PF00400">
    <property type="entry name" value="WD40"/>
    <property type="match status" value="3"/>
</dbReference>
<evidence type="ECO:0000313" key="9">
    <source>
        <dbReference type="EnsemblMetazoa" id="XP_030841487"/>
    </source>
</evidence>
<dbReference type="OrthoDB" id="193023at2759"/>
<dbReference type="OMA" id="KMYLVNA"/>
<dbReference type="InterPro" id="IPR001680">
    <property type="entry name" value="WD40_rpt"/>
</dbReference>
<dbReference type="InterPro" id="IPR039724">
    <property type="entry name" value="WDR91"/>
</dbReference>
<dbReference type="AlphaFoldDB" id="A0A7M7NW95"/>
<feature type="compositionally biased region" description="Polar residues" evidence="7">
    <location>
        <begin position="337"/>
        <end position="359"/>
    </location>
</feature>
<evidence type="ECO:0000256" key="5">
    <source>
        <dbReference type="ARBA" id="ARBA00022753"/>
    </source>
</evidence>
<proteinExistence type="inferred from homology"/>
<feature type="region of interest" description="Disordered" evidence="7">
    <location>
        <begin position="225"/>
        <end position="440"/>
    </location>
</feature>
<feature type="repeat" description="WD" evidence="6">
    <location>
        <begin position="608"/>
        <end position="649"/>
    </location>
</feature>
<reference evidence="10" key="1">
    <citation type="submission" date="2015-02" db="EMBL/GenBank/DDBJ databases">
        <title>Genome sequencing for Strongylocentrotus purpuratus.</title>
        <authorList>
            <person name="Murali S."/>
            <person name="Liu Y."/>
            <person name="Vee V."/>
            <person name="English A."/>
            <person name="Wang M."/>
            <person name="Skinner E."/>
            <person name="Han Y."/>
            <person name="Muzny D.M."/>
            <person name="Worley K.C."/>
            <person name="Gibbs R.A."/>
        </authorList>
    </citation>
    <scope>NUCLEOTIDE SEQUENCE</scope>
</reference>
<dbReference type="KEGG" id="spu:752835"/>
<reference evidence="9" key="2">
    <citation type="submission" date="2021-01" db="UniProtKB">
        <authorList>
            <consortium name="EnsemblMetazoa"/>
        </authorList>
    </citation>
    <scope>IDENTIFICATION</scope>
</reference>
<feature type="compositionally biased region" description="Low complexity" evidence="7">
    <location>
        <begin position="251"/>
        <end position="277"/>
    </location>
</feature>
<dbReference type="Proteomes" id="UP000007110">
    <property type="component" value="Unassembled WGS sequence"/>
</dbReference>
<dbReference type="GO" id="GO:0031902">
    <property type="term" value="C:late endosome membrane"/>
    <property type="evidence" value="ECO:0000318"/>
    <property type="project" value="GO_Central"/>
</dbReference>
<comment type="similarity">
    <text evidence="3">Belongs to the WD repeat WDR91 family.</text>
</comment>
<feature type="compositionally biased region" description="Basic and acidic residues" evidence="7">
    <location>
        <begin position="360"/>
        <end position="369"/>
    </location>
</feature>
<dbReference type="PANTHER" id="PTHR13083:SF3">
    <property type="entry name" value="WD REPEAT-CONTAINING PROTEIN 91"/>
    <property type="match status" value="1"/>
</dbReference>
<feature type="compositionally biased region" description="Low complexity" evidence="7">
    <location>
        <begin position="371"/>
        <end position="384"/>
    </location>
</feature>
<organism evidence="9 10">
    <name type="scientific">Strongylocentrotus purpuratus</name>
    <name type="common">Purple sea urchin</name>
    <dbReference type="NCBI Taxonomy" id="7668"/>
    <lineage>
        <taxon>Eukaryota</taxon>
        <taxon>Metazoa</taxon>
        <taxon>Echinodermata</taxon>
        <taxon>Eleutherozoa</taxon>
        <taxon>Echinozoa</taxon>
        <taxon>Echinoidea</taxon>
        <taxon>Euechinoidea</taxon>
        <taxon>Echinacea</taxon>
        <taxon>Camarodonta</taxon>
        <taxon>Echinidea</taxon>
        <taxon>Strongylocentrotidae</taxon>
        <taxon>Strongylocentrotus</taxon>
    </lineage>
</organism>
<dbReference type="FunCoup" id="A0A7M7NW95">
    <property type="interactions" value="349"/>
</dbReference>
<dbReference type="EnsemblMetazoa" id="XM_030985627">
    <property type="protein sequence ID" value="XP_030841487"/>
    <property type="gene ID" value="LOC752835"/>
</dbReference>
<dbReference type="InterPro" id="IPR056327">
    <property type="entry name" value="ARMC9_CTLH-like_dom"/>
</dbReference>
<dbReference type="InterPro" id="IPR036322">
    <property type="entry name" value="WD40_repeat_dom_sf"/>
</dbReference>
<dbReference type="PANTHER" id="PTHR13083">
    <property type="entry name" value="WD REPEAT-CONTAINING PROTEIN 91"/>
    <property type="match status" value="1"/>
</dbReference>
<dbReference type="InParanoid" id="A0A7M7NW95"/>
<feature type="compositionally biased region" description="Gly residues" evidence="7">
    <location>
        <begin position="313"/>
        <end position="331"/>
    </location>
</feature>
<keyword evidence="6" id="KW-0853">WD repeat</keyword>
<feature type="compositionally biased region" description="Polar residues" evidence="7">
    <location>
        <begin position="225"/>
        <end position="250"/>
    </location>
</feature>
<dbReference type="PROSITE" id="PS50082">
    <property type="entry name" value="WD_REPEATS_2"/>
    <property type="match status" value="2"/>
</dbReference>
<name>A0A7M7NW95_STRPU</name>
<keyword evidence="10" id="KW-1185">Reference proteome</keyword>
<dbReference type="Gene3D" id="2.130.10.10">
    <property type="entry name" value="YVTN repeat-like/Quinoprotein amine dehydrogenase"/>
    <property type="match status" value="2"/>
</dbReference>
<dbReference type="InterPro" id="IPR015943">
    <property type="entry name" value="WD40/YVTN_repeat-like_dom_sf"/>
</dbReference>
<evidence type="ECO:0000259" key="8">
    <source>
        <dbReference type="Pfam" id="PF23138"/>
    </source>
</evidence>
<dbReference type="SMART" id="SM00320">
    <property type="entry name" value="WD40"/>
    <property type="match status" value="6"/>
</dbReference>
<sequence>MSESVQRMDELIRDYLLYRGLTNSLKSFDAELKNDKDKGFRADKILEQLLGFISTFDLLGLKNYWEHLERRIFSHLEYTHAHNVNKLRISVLRLYVVNAIQSNRTDRVTEFFEKLIPEIQSQVEWKEWFVLPYLRNPEQSPLFSLYFSKQWEETLKISLHNFLSIIFQSMPLPILMNFDAEHQKIVDLQEENAKLQDQVIKLTDQVAKYEDQMGRLQEQVRQLSLNEKSESPDVSDQSSNSGTGESQAPQLKSSLKATSKKSPSPNVGRRLLSSSSSTPATVGSKTVRGALSSLLGPKKNQDQSQQVSKTKEGGGGGGSSVGGGGGVGGGGKKVDFASSSPTHQPAQTSSQNQVRLQQQHAHDKQRQELFSKSQQSQAQQSQAHHAPKAAEKTPSSASGIKEVELSSFVSSKPEASQGSPSHGSQPPNVSKKPSPSSTFFPGEEESLGTFLILSQDEYTEHHSSITYSRFSPSSTSVASMDIDGVVKVWKTTPNPTTLATIMFKAPLLSLEWVPKTDRMLILGSSVGSIKLYDCDGKKPIKEAEMDTGFPRVVSIACNPSGTTFVCSSASQVAEWGSDLSKPGSPLHGACKLTTWDLKTLKLHKELPLARSAGCINCTSFNHNGNLLVTGAGDGMVRLFDIQRQECLLSWRAHQGQVYATQFSPAETSVYSMGSDGKYTEWSIHKVGQKLMDMPIHDGATGPFVVSGFGGYRQQQNPRGKLFAFDSSGNYVLTCAPHGGVIYKLNKEKGMLRTLTILGHRTPVVSVDWCTTLNTGICLSGSMDGRVQVTTLLSQ</sequence>
<accession>A0A7M7NW95</accession>
<keyword evidence="5" id="KW-0967">Endosome</keyword>
<dbReference type="RefSeq" id="XP_030841487.1">
    <property type="nucleotide sequence ID" value="XM_030985627.1"/>
</dbReference>
<evidence type="ECO:0000256" key="4">
    <source>
        <dbReference type="ARBA" id="ARBA00021116"/>
    </source>
</evidence>
<evidence type="ECO:0000256" key="7">
    <source>
        <dbReference type="SAM" id="MobiDB-lite"/>
    </source>
</evidence>
<dbReference type="GO" id="GO:0051898">
    <property type="term" value="P:negative regulation of phosphatidylinositol 3-kinase/protein kinase B signal transduction"/>
    <property type="evidence" value="ECO:0007669"/>
    <property type="project" value="InterPro"/>
</dbReference>
<evidence type="ECO:0000313" key="10">
    <source>
        <dbReference type="Proteomes" id="UP000007110"/>
    </source>
</evidence>
<evidence type="ECO:0000256" key="6">
    <source>
        <dbReference type="PROSITE-ProRule" id="PRU00221"/>
    </source>
</evidence>
<protein>
    <recommendedName>
        <fullName evidence="4">WD repeat-containing protein 91</fullName>
    </recommendedName>
</protein>
<dbReference type="Pfam" id="PF23138">
    <property type="entry name" value="CTLH_Armc9"/>
    <property type="match status" value="1"/>
</dbReference>
<evidence type="ECO:0000256" key="2">
    <source>
        <dbReference type="ARBA" id="ARBA00004414"/>
    </source>
</evidence>
<dbReference type="GO" id="GO:0141039">
    <property type="term" value="F:phosphatidylinositol 3-kinase inhibitor activity"/>
    <property type="evidence" value="ECO:0007669"/>
    <property type="project" value="InterPro"/>
</dbReference>
<dbReference type="PROSITE" id="PS50294">
    <property type="entry name" value="WD_REPEATS_REGION"/>
    <property type="match status" value="1"/>
</dbReference>
<evidence type="ECO:0000256" key="1">
    <source>
        <dbReference type="ARBA" id="ARBA00004220"/>
    </source>
</evidence>
<dbReference type="GO" id="GO:0045022">
    <property type="term" value="P:early endosome to late endosome transport"/>
    <property type="evidence" value="ECO:0000318"/>
    <property type="project" value="GO_Central"/>
</dbReference>
<evidence type="ECO:0000256" key="3">
    <source>
        <dbReference type="ARBA" id="ARBA00006128"/>
    </source>
</evidence>